<reference evidence="3 4" key="1">
    <citation type="submission" date="2023-04" db="EMBL/GenBank/DDBJ databases">
        <title>YMD61, complete Genome.</title>
        <authorList>
            <person name="Zhang J."/>
        </authorList>
    </citation>
    <scope>NUCLEOTIDE SEQUENCE [LARGE SCALE GENOMIC DNA]</scope>
    <source>
        <strain evidence="3 4">YMD61</strain>
    </source>
</reference>
<keyword evidence="1" id="KW-0472">Membrane</keyword>
<feature type="transmembrane region" description="Helical" evidence="1">
    <location>
        <begin position="45"/>
        <end position="63"/>
    </location>
</feature>
<proteinExistence type="predicted"/>
<sequence>MSDHDDFAFDVAPGIPAPLPKGEEVLWQGRPDTSALAREAFKIRWIAAYMALIVLWKAGAGFVDGGLALALLRGLPYAVLALAAVAVVWLLAWAQARATVYTVTSARVLMKIGAALSVTYNIPFAQVATARLDLKSKGTGTIALETMGDTRLAFLALWPHLRPGRLKRTEPALRCIPDAERVARLLAEAAEARLAMPVITRADPAMGDAVAAE</sequence>
<evidence type="ECO:0000313" key="3">
    <source>
        <dbReference type="EMBL" id="WGV17480.1"/>
    </source>
</evidence>
<dbReference type="Pfam" id="PF03703">
    <property type="entry name" value="bPH_2"/>
    <property type="match status" value="1"/>
</dbReference>
<evidence type="ECO:0000313" key="4">
    <source>
        <dbReference type="Proteomes" id="UP001230978"/>
    </source>
</evidence>
<feature type="transmembrane region" description="Helical" evidence="1">
    <location>
        <begin position="75"/>
        <end position="94"/>
    </location>
</feature>
<dbReference type="NCBIfam" id="NF040894">
    <property type="entry name" value="puhB_PGC"/>
    <property type="match status" value="1"/>
</dbReference>
<dbReference type="Proteomes" id="UP001230978">
    <property type="component" value="Chromosome"/>
</dbReference>
<organism evidence="3 4">
    <name type="scientific">Fuscovulum ytuae</name>
    <dbReference type="NCBI Taxonomy" id="3042299"/>
    <lineage>
        <taxon>Bacteria</taxon>
        <taxon>Pseudomonadati</taxon>
        <taxon>Pseudomonadota</taxon>
        <taxon>Alphaproteobacteria</taxon>
        <taxon>Rhodobacterales</taxon>
        <taxon>Paracoccaceae</taxon>
        <taxon>Fuscovulum</taxon>
    </lineage>
</organism>
<name>A0ABY8Q9D0_9RHOB</name>
<keyword evidence="1" id="KW-1133">Transmembrane helix</keyword>
<gene>
    <name evidence="3" type="primary">puhB</name>
    <name evidence="3" type="ORF">QF092_06745</name>
</gene>
<dbReference type="RefSeq" id="WP_281468810.1">
    <property type="nucleotide sequence ID" value="NZ_CP124535.1"/>
</dbReference>
<dbReference type="EMBL" id="CP124535">
    <property type="protein sequence ID" value="WGV17480.1"/>
    <property type="molecule type" value="Genomic_DNA"/>
</dbReference>
<dbReference type="InterPro" id="IPR005182">
    <property type="entry name" value="YdbS-like_PH"/>
</dbReference>
<evidence type="ECO:0000259" key="2">
    <source>
        <dbReference type="Pfam" id="PF03703"/>
    </source>
</evidence>
<keyword evidence="1" id="KW-0812">Transmembrane</keyword>
<evidence type="ECO:0000256" key="1">
    <source>
        <dbReference type="SAM" id="Phobius"/>
    </source>
</evidence>
<accession>A0ABY8Q9D0</accession>
<keyword evidence="4" id="KW-1185">Reference proteome</keyword>
<feature type="domain" description="YdbS-like PH" evidence="2">
    <location>
        <begin position="97"/>
        <end position="185"/>
    </location>
</feature>
<dbReference type="InterPro" id="IPR054839">
    <property type="entry name" value="puhB_PGC"/>
</dbReference>
<protein>
    <submittedName>
        <fullName evidence="3">Photosynthetic complex putative assembly protein PuhB</fullName>
    </submittedName>
</protein>